<proteinExistence type="predicted"/>
<dbReference type="Proteomes" id="UP000059188">
    <property type="component" value="Unassembled WGS sequence"/>
</dbReference>
<sequence length="174" mass="19281">MQSRDASDTDLPKWADALKSNQKEDWLAALGDEFNMLTKQDVFDEILRTEVPSGSQILSSGVVLKIKCDADGKELRLKARIVVHGNQQIAGLSYGDTFSNTPDLVFICIIFVIVAHANLDCHMVDVTGAYTHAPIDTPLYVEFPDGFGKQGPTVMKLKKALYGAHQSGRLWEHY</sequence>
<dbReference type="Proteomes" id="UP000012065">
    <property type="component" value="Unassembled WGS sequence"/>
</dbReference>
<dbReference type="HOGENOM" id="CLU_001650_21_5_1"/>
<dbReference type="OrthoDB" id="3344688at2759"/>
<keyword evidence="5" id="KW-1185">Reference proteome</keyword>
<evidence type="ECO:0000313" key="2">
    <source>
        <dbReference type="EMBL" id="CCO33250.1"/>
    </source>
</evidence>
<protein>
    <submittedName>
        <fullName evidence="2">Rhizoctonia solani AG1-IB WGS project CAOJ00000000 data, isolate 7/3/14, contig 16281</fullName>
    </submittedName>
</protein>
<evidence type="ECO:0000313" key="5">
    <source>
        <dbReference type="Proteomes" id="UP000059188"/>
    </source>
</evidence>
<dbReference type="STRING" id="1108050.M5C2J6"/>
<reference evidence="2" key="1">
    <citation type="submission" date="2012-10" db="EMBL/GenBank/DDBJ databases">
        <authorList>
            <person name="Jelonek L."/>
        </authorList>
    </citation>
    <scope>NUCLEOTIDE SEQUENCE</scope>
    <source>
        <strain evidence="2">Isolate 7/3/14</strain>
    </source>
</reference>
<evidence type="ECO:0000313" key="4">
    <source>
        <dbReference type="Proteomes" id="UP000012065"/>
    </source>
</evidence>
<name>M5C2J6_THACB</name>
<reference evidence="3 5" key="3">
    <citation type="submission" date="2014-11" db="EMBL/GenBank/DDBJ databases">
        <authorList>
            <person name="Wibberg Daniel"/>
        </authorList>
    </citation>
    <scope>NUCLEOTIDE SEQUENCE [LARGE SCALE GENOMIC DNA]</scope>
    <source>
        <strain evidence="3">Rhizoctonia solani AG1-IB 7/3/14</strain>
    </source>
</reference>
<reference evidence="2 4" key="2">
    <citation type="journal article" date="2013" name="J. Biotechnol.">
        <title>Establishment and interpretation of the genome sequence of the phytopathogenic fungus Rhizoctonia solani AG1-IB isolate 7/3/14.</title>
        <authorList>
            <person name="Wibberg D.W."/>
            <person name="Jelonek L.J."/>
            <person name="Rupp O.R."/>
            <person name="Hennig M.H."/>
            <person name="Eikmeyer F.E."/>
            <person name="Goesmann A.G."/>
            <person name="Hartmann A.H."/>
            <person name="Borriss R.B."/>
            <person name="Grosch R.G."/>
            <person name="Puehler A.P."/>
            <person name="Schlueter A.S."/>
        </authorList>
    </citation>
    <scope>NUCLEOTIDE SEQUENCE [LARGE SCALE GENOMIC DNA]</scope>
    <source>
        <strain evidence="4">AG1-IB / isolate 7/3/14</strain>
        <strain evidence="2">Isolate 7/3/14</strain>
    </source>
</reference>
<organism evidence="2 4">
    <name type="scientific">Thanatephorus cucumeris (strain AG1-IB / isolate 7/3/14)</name>
    <name type="common">Lettuce bottom rot fungus</name>
    <name type="synonym">Rhizoctonia solani</name>
    <dbReference type="NCBI Taxonomy" id="1108050"/>
    <lineage>
        <taxon>Eukaryota</taxon>
        <taxon>Fungi</taxon>
        <taxon>Dikarya</taxon>
        <taxon>Basidiomycota</taxon>
        <taxon>Agaricomycotina</taxon>
        <taxon>Agaricomycetes</taxon>
        <taxon>Cantharellales</taxon>
        <taxon>Ceratobasidiaceae</taxon>
        <taxon>Rhizoctonia</taxon>
        <taxon>Rhizoctonia solani AG-1</taxon>
    </lineage>
</organism>
<feature type="domain" description="Reverse transcriptase Ty1/copia-type" evidence="1">
    <location>
        <begin position="50"/>
        <end position="172"/>
    </location>
</feature>
<dbReference type="AlphaFoldDB" id="M5C2J6"/>
<dbReference type="InterPro" id="IPR013103">
    <property type="entry name" value="RVT_2"/>
</dbReference>
<dbReference type="Pfam" id="PF07727">
    <property type="entry name" value="RVT_2"/>
    <property type="match status" value="1"/>
</dbReference>
<accession>M5C2J6</accession>
<dbReference type="EMBL" id="LN679362">
    <property type="protein sequence ID" value="CEL56952.1"/>
    <property type="molecule type" value="Genomic_DNA"/>
</dbReference>
<dbReference type="EMBL" id="CAOJ01011203">
    <property type="protein sequence ID" value="CCO33250.1"/>
    <property type="molecule type" value="Genomic_DNA"/>
</dbReference>
<gene>
    <name evidence="2" type="ORF">BN14_07324</name>
    <name evidence="3" type="ORF">RSOLAG1IB_12035</name>
</gene>
<evidence type="ECO:0000313" key="3">
    <source>
        <dbReference type="EMBL" id="CEL56952.1"/>
    </source>
</evidence>
<evidence type="ECO:0000259" key="1">
    <source>
        <dbReference type="Pfam" id="PF07727"/>
    </source>
</evidence>